<reference evidence="1" key="1">
    <citation type="journal article" date="2018" name="Genome Biol.">
        <title>SKESA: strategic k-mer extension for scrupulous assemblies.</title>
        <authorList>
            <person name="Souvorov A."/>
            <person name="Agarwala R."/>
            <person name="Lipman D.J."/>
        </authorList>
    </citation>
    <scope>NUCLEOTIDE SEQUENCE</scope>
    <source>
        <strain evidence="1">404ty</strain>
    </source>
</reference>
<accession>A0A720L334</accession>
<proteinExistence type="predicted"/>
<sequence length="394" mass="45823">MCMNPFPQQNQSYQFYYDESNNVRKLYLSKQIDGYNIDHDPDKHNSVNFVLAGVAHTGSSSSADFDDLRQRIQLQANAQEFKLKHIAKGDFLTMLTSKKLTAFFEWLLYSDLYLHYFHLNMEYWGYVDIIDDCIHFGIQKGFIKNLSDEGLHHYTLATKDALYNYVRANKVPFIQFLKSYDFPYIEGREQEFIQGLSSQITTHCVNLYTAEHKDTIQIQLAQSLLQLLMACSEQRINELGLTMDIRFEEPQDDDNRLVDGFALFYQHRAMMFSQSSHVFDIEKVVEADLAEAAQAAPHLATLNYSFADSKTNPLIQVSDVSAGFMQRYFDYLNSNSYGKIISDRKNLNKNQRLNMELLQLLIKKTDKHNPTLLHYVMSALEHEKHKAFTYPDEP</sequence>
<dbReference type="Pfam" id="PF12686">
    <property type="entry name" value="DUF3800"/>
    <property type="match status" value="1"/>
</dbReference>
<dbReference type="AlphaFoldDB" id="A0A720L334"/>
<gene>
    <name evidence="1" type="ORF">G1Y97_22220</name>
</gene>
<comment type="caution">
    <text evidence="1">The sequence shown here is derived from an EMBL/GenBank/DDBJ whole genome shotgun (WGS) entry which is preliminary data.</text>
</comment>
<dbReference type="InterPro" id="IPR024524">
    <property type="entry name" value="DUF3800"/>
</dbReference>
<evidence type="ECO:0008006" key="2">
    <source>
        <dbReference type="Google" id="ProtNLM"/>
    </source>
</evidence>
<evidence type="ECO:0000313" key="1">
    <source>
        <dbReference type="EMBL" id="HAD7668059.1"/>
    </source>
</evidence>
<organism evidence="1">
    <name type="scientific">Salmonella enterica subsp. enterica serovar Typhi str. 404ty</name>
    <dbReference type="NCBI Taxonomy" id="497977"/>
    <lineage>
        <taxon>Bacteria</taxon>
        <taxon>Pseudomonadati</taxon>
        <taxon>Pseudomonadota</taxon>
        <taxon>Gammaproteobacteria</taxon>
        <taxon>Enterobacterales</taxon>
        <taxon>Enterobacteriaceae</taxon>
        <taxon>Salmonella</taxon>
    </lineage>
</organism>
<reference evidence="1" key="2">
    <citation type="submission" date="2019-01" db="EMBL/GenBank/DDBJ databases">
        <authorList>
            <consortium name="NCBI Pathogen Detection Project"/>
        </authorList>
    </citation>
    <scope>NUCLEOTIDE SEQUENCE</scope>
    <source>
        <strain evidence="1">404ty</strain>
    </source>
</reference>
<name>A0A720L334_SALTI</name>
<dbReference type="EMBL" id="DAAPTS010000030">
    <property type="protein sequence ID" value="HAD7668059.1"/>
    <property type="molecule type" value="Genomic_DNA"/>
</dbReference>
<protein>
    <recommendedName>
        <fullName evidence="2">DUF3800 domain-containing protein</fullName>
    </recommendedName>
</protein>